<dbReference type="STRING" id="762486.SAMN05444411_101308"/>
<feature type="domain" description="P/Homo B" evidence="4">
    <location>
        <begin position="639"/>
        <end position="804"/>
    </location>
</feature>
<evidence type="ECO:0000313" key="5">
    <source>
        <dbReference type="EMBL" id="SDW22179.1"/>
    </source>
</evidence>
<keyword evidence="6" id="KW-1185">Reference proteome</keyword>
<dbReference type="Gene3D" id="2.60.40.10">
    <property type="entry name" value="Immunoglobulins"/>
    <property type="match status" value="1"/>
</dbReference>
<sequence>MKIKSRLSLFFFIISNFFIVVQAQDLGVKFWQKSNKTVETITDKIVRKNLPEKYKLFNLNLDEFKSNFKSSNLKLGVILSFPNEKGNLKKFEVFESSIMDEKLQEKHPDITSYIGKGIDNPADVIRFSITKKGVHAMVFRNGKSTLFIDPFSKDLTEYIVYSKSSLPVIEEVMKCYVEEKVSNVNVSSKTTNANDGKLRTYRLAIATTGEYSQYHLTGSEANDAERKATVLSAIVTTMTRVNGIFERDLGLKMILVANNTDIIYLDGVTDPFTNDSAGSLINESQTEIDSKIGFFNYDIGHTFSTSAGGLAQLNSPCTSNKAKGVTGTNNPIGDAYDVDYVAHEMGHQFGANHTFNTTSGFCGSNSQRNSGTAVEPGSGSTIMAYAGICSPDNVQNNSDSYFHTISIGEMWANISGGTGSSCATLIDTSNDNVPVSNAGANYTIPKSTPFVLTGSGSDADGDAITYCWEQVDTSVTSEPLSSTVTDGPAYRSIFPSTSEKRYFPSFETVLNGNLFNSWEVTPSVGRTLDFALTVRDNNAVGGQSAKSEMTVTVDGAAGPFEVLSQNTTGVTWQSGTTETITWDVANTDVSPINCTAVNIVLSIDGGLTYPIVLASNTANDGSEPITVPNNPAPYCRVMVVPTNNIFYSINSENFAIDYTVSTTCKTYSASPNAVISDEAWTLDNINIGDDMEISDLNLSINITHNNIRDVIIRLVSSGNSTNQIVYEYSCDEVGNMNLIFDDQATPLNCGSLDSGSHVPVNPLSVFNGGMSQGNWQLQVGDGYTNGIEGVLNNWSIEVCTVSEQPLAVNEFEIGNFSMYPNPSSGIFNINFLSKNNSDDIKVKLFDLTGRLIELKNYTQNGISFSKEIDFSHISSGTYIIKLEQGNQSISKHLVKY</sequence>
<evidence type="ECO:0000256" key="3">
    <source>
        <dbReference type="ARBA" id="ARBA00022801"/>
    </source>
</evidence>
<dbReference type="AlphaFoldDB" id="A0A1H2RU90"/>
<dbReference type="NCBIfam" id="TIGR04183">
    <property type="entry name" value="Por_Secre_tail"/>
    <property type="match status" value="1"/>
</dbReference>
<dbReference type="InterPro" id="IPR026444">
    <property type="entry name" value="Secre_tail"/>
</dbReference>
<dbReference type="PROSITE" id="PS51829">
    <property type="entry name" value="P_HOMO_B"/>
    <property type="match status" value="1"/>
</dbReference>
<evidence type="ECO:0000256" key="2">
    <source>
        <dbReference type="ARBA" id="ARBA00022729"/>
    </source>
</evidence>
<gene>
    <name evidence="5" type="ORF">SAMN05444411_101308</name>
</gene>
<keyword evidence="2" id="KW-0732">Signal</keyword>
<evidence type="ECO:0000313" key="6">
    <source>
        <dbReference type="Proteomes" id="UP000199595"/>
    </source>
</evidence>
<dbReference type="Pfam" id="PF13583">
    <property type="entry name" value="Reprolysin_4"/>
    <property type="match status" value="1"/>
</dbReference>
<dbReference type="GO" id="GO:0006508">
    <property type="term" value="P:proteolysis"/>
    <property type="evidence" value="ECO:0007669"/>
    <property type="project" value="UniProtKB-KW"/>
</dbReference>
<evidence type="ECO:0000259" key="4">
    <source>
        <dbReference type="PROSITE" id="PS51829"/>
    </source>
</evidence>
<evidence type="ECO:0000256" key="1">
    <source>
        <dbReference type="ARBA" id="ARBA00022670"/>
    </source>
</evidence>
<keyword evidence="3" id="KW-0378">Hydrolase</keyword>
<dbReference type="SUPFAM" id="SSF55486">
    <property type="entry name" value="Metalloproteases ('zincins'), catalytic domain"/>
    <property type="match status" value="1"/>
</dbReference>
<dbReference type="Gene3D" id="3.40.390.10">
    <property type="entry name" value="Collagenase (Catalytic Domain)"/>
    <property type="match status" value="1"/>
</dbReference>
<dbReference type="InterPro" id="IPR024079">
    <property type="entry name" value="MetalloPept_cat_dom_sf"/>
</dbReference>
<dbReference type="Pfam" id="PF18962">
    <property type="entry name" value="Por_Secre_tail"/>
    <property type="match status" value="1"/>
</dbReference>
<dbReference type="EMBL" id="FNNJ01000001">
    <property type="protein sequence ID" value="SDW22179.1"/>
    <property type="molecule type" value="Genomic_DNA"/>
</dbReference>
<name>A0A1H2RU90_9FLAO</name>
<organism evidence="5 6">
    <name type="scientific">Lutibacter oricola</name>
    <dbReference type="NCBI Taxonomy" id="762486"/>
    <lineage>
        <taxon>Bacteria</taxon>
        <taxon>Pseudomonadati</taxon>
        <taxon>Bacteroidota</taxon>
        <taxon>Flavobacteriia</taxon>
        <taxon>Flavobacteriales</taxon>
        <taxon>Flavobacteriaceae</taxon>
        <taxon>Lutibacter</taxon>
    </lineage>
</organism>
<dbReference type="Pfam" id="PF01483">
    <property type="entry name" value="P_proprotein"/>
    <property type="match status" value="1"/>
</dbReference>
<dbReference type="RefSeq" id="WP_090119010.1">
    <property type="nucleotide sequence ID" value="NZ_FNNJ01000001.1"/>
</dbReference>
<dbReference type="InterPro" id="IPR008979">
    <property type="entry name" value="Galactose-bd-like_sf"/>
</dbReference>
<protein>
    <submittedName>
        <fullName evidence="5">Por secretion system C-terminal sorting domain-containing protein</fullName>
    </submittedName>
</protein>
<dbReference type="SUPFAM" id="SSF49785">
    <property type="entry name" value="Galactose-binding domain-like"/>
    <property type="match status" value="1"/>
</dbReference>
<accession>A0A1H2RU90</accession>
<dbReference type="InterPro" id="IPR013783">
    <property type="entry name" value="Ig-like_fold"/>
</dbReference>
<dbReference type="OrthoDB" id="9792152at2"/>
<proteinExistence type="predicted"/>
<dbReference type="Gene3D" id="2.60.120.260">
    <property type="entry name" value="Galactose-binding domain-like"/>
    <property type="match status" value="1"/>
</dbReference>
<dbReference type="GO" id="GO:0004252">
    <property type="term" value="F:serine-type endopeptidase activity"/>
    <property type="evidence" value="ECO:0007669"/>
    <property type="project" value="InterPro"/>
</dbReference>
<keyword evidence="1" id="KW-0645">Protease</keyword>
<reference evidence="6" key="1">
    <citation type="submission" date="2016-10" db="EMBL/GenBank/DDBJ databases">
        <authorList>
            <person name="Varghese N."/>
            <person name="Submissions S."/>
        </authorList>
    </citation>
    <scope>NUCLEOTIDE SEQUENCE [LARGE SCALE GENOMIC DNA]</scope>
    <source>
        <strain evidence="6">DSM 24956</strain>
    </source>
</reference>
<dbReference type="Proteomes" id="UP000199595">
    <property type="component" value="Unassembled WGS sequence"/>
</dbReference>
<dbReference type="InterPro" id="IPR002884">
    <property type="entry name" value="P_dom"/>
</dbReference>
<dbReference type="GO" id="GO:0008237">
    <property type="term" value="F:metallopeptidase activity"/>
    <property type="evidence" value="ECO:0007669"/>
    <property type="project" value="InterPro"/>
</dbReference>